<feature type="binding site" evidence="9">
    <location>
        <position position="73"/>
    </location>
    <ligand>
        <name>4-amino-2-methyl-5-(diphosphooxymethyl)pyrimidine</name>
        <dbReference type="ChEBI" id="CHEBI:57841"/>
    </ligand>
</feature>
<comment type="catalytic activity">
    <reaction evidence="6 9 10">
        <text>4-methyl-5-(2-phosphooxyethyl)-thiazole + 4-amino-2-methyl-5-(diphosphooxymethyl)pyrimidine + H(+) = thiamine phosphate + diphosphate</text>
        <dbReference type="Rhea" id="RHEA:22328"/>
        <dbReference type="ChEBI" id="CHEBI:15378"/>
        <dbReference type="ChEBI" id="CHEBI:33019"/>
        <dbReference type="ChEBI" id="CHEBI:37575"/>
        <dbReference type="ChEBI" id="CHEBI:57841"/>
        <dbReference type="ChEBI" id="CHEBI:58296"/>
        <dbReference type="EC" id="2.5.1.3"/>
    </reaction>
</comment>
<dbReference type="InterPro" id="IPR036206">
    <property type="entry name" value="ThiamineP_synth_sf"/>
</dbReference>
<feature type="domain" description="Thiamine phosphate synthase/TenI" evidence="12">
    <location>
        <begin position="11"/>
        <end position="191"/>
    </location>
</feature>
<comment type="similarity">
    <text evidence="9 10">Belongs to the thiamine-phosphate synthase family.</text>
</comment>
<feature type="binding site" evidence="9">
    <location>
        <begin position="188"/>
        <end position="189"/>
    </location>
    <ligand>
        <name>2-[(2R,5Z)-2-carboxy-4-methylthiazol-5(2H)-ylidene]ethyl phosphate</name>
        <dbReference type="ChEBI" id="CHEBI:62899"/>
    </ligand>
</feature>
<comment type="function">
    <text evidence="9">Condenses 4-methyl-5-(beta-hydroxyethyl)thiazole monophosphate (THZ-P) and 2-methyl-4-amino-5-hydroxymethyl pyrimidine pyrophosphate (HMP-PP) to form thiamine monophosphate (TMP).</text>
</comment>
<comment type="catalytic activity">
    <reaction evidence="8 9 10">
        <text>2-[(2R,5Z)-2-carboxy-4-methylthiazol-5(2H)-ylidene]ethyl phosphate + 4-amino-2-methyl-5-(diphosphooxymethyl)pyrimidine + 2 H(+) = thiamine phosphate + CO2 + diphosphate</text>
        <dbReference type="Rhea" id="RHEA:47844"/>
        <dbReference type="ChEBI" id="CHEBI:15378"/>
        <dbReference type="ChEBI" id="CHEBI:16526"/>
        <dbReference type="ChEBI" id="CHEBI:33019"/>
        <dbReference type="ChEBI" id="CHEBI:37575"/>
        <dbReference type="ChEBI" id="CHEBI:57841"/>
        <dbReference type="ChEBI" id="CHEBI:62899"/>
        <dbReference type="EC" id="2.5.1.3"/>
    </reaction>
</comment>
<dbReference type="InterPro" id="IPR003749">
    <property type="entry name" value="ThiS/MoaD-like"/>
</dbReference>
<evidence type="ECO:0000256" key="2">
    <source>
        <dbReference type="ARBA" id="ARBA00022679"/>
    </source>
</evidence>
<evidence type="ECO:0000256" key="5">
    <source>
        <dbReference type="ARBA" id="ARBA00022977"/>
    </source>
</evidence>
<evidence type="ECO:0000256" key="11">
    <source>
        <dbReference type="RuleBase" id="RU004253"/>
    </source>
</evidence>
<dbReference type="AlphaFoldDB" id="A0A368VTS5"/>
<protein>
    <recommendedName>
        <fullName evidence="9">Thiamine-phosphate synthase</fullName>
        <shortName evidence="9">TP synthase</shortName>
        <shortName evidence="9">TPS</shortName>
        <ecNumber evidence="9">2.5.1.3</ecNumber>
    </recommendedName>
    <alternativeName>
        <fullName evidence="9">Thiamine-phosphate pyrophosphorylase</fullName>
        <shortName evidence="9">TMP pyrophosphorylase</shortName>
        <shortName evidence="9">TMP-PPase</shortName>
    </alternativeName>
</protein>
<dbReference type="GO" id="GO:0009228">
    <property type="term" value="P:thiamine biosynthetic process"/>
    <property type="evidence" value="ECO:0007669"/>
    <property type="project" value="UniProtKB-KW"/>
</dbReference>
<organism evidence="13 14">
    <name type="scientific">Paenibacillus prosopidis</name>
    <dbReference type="NCBI Taxonomy" id="630520"/>
    <lineage>
        <taxon>Bacteria</taxon>
        <taxon>Bacillati</taxon>
        <taxon>Bacillota</taxon>
        <taxon>Bacilli</taxon>
        <taxon>Bacillales</taxon>
        <taxon>Paenibacillaceae</taxon>
        <taxon>Paenibacillus</taxon>
    </lineage>
</organism>
<dbReference type="Proteomes" id="UP000252415">
    <property type="component" value="Unassembled WGS sequence"/>
</dbReference>
<evidence type="ECO:0000256" key="10">
    <source>
        <dbReference type="RuleBase" id="RU003826"/>
    </source>
</evidence>
<dbReference type="CDD" id="cd00565">
    <property type="entry name" value="Ubl_ThiS"/>
    <property type="match status" value="1"/>
</dbReference>
<evidence type="ECO:0000256" key="9">
    <source>
        <dbReference type="HAMAP-Rule" id="MF_00097"/>
    </source>
</evidence>
<dbReference type="RefSeq" id="WP_114381978.1">
    <property type="nucleotide sequence ID" value="NZ_QPJD01000013.1"/>
</dbReference>
<dbReference type="FunFam" id="3.20.20.70:FF:000096">
    <property type="entry name" value="Thiamine-phosphate synthase"/>
    <property type="match status" value="1"/>
</dbReference>
<dbReference type="GO" id="GO:0009229">
    <property type="term" value="P:thiamine diphosphate biosynthetic process"/>
    <property type="evidence" value="ECO:0007669"/>
    <property type="project" value="UniProtKB-UniRule"/>
</dbReference>
<evidence type="ECO:0000256" key="8">
    <source>
        <dbReference type="ARBA" id="ARBA00047883"/>
    </source>
</evidence>
<keyword evidence="2 9" id="KW-0808">Transferase</keyword>
<sequence length="285" mass="30665">MSREAWLDFRLYVITAQSNHPGKPVVDVIEQTLIGGAQIVQLRNKTGTRAEVLEQAKALRLLTRKYNVPFIINDYPDIVIETDADGVHLGQEDMPVAEARRLLGPDRIIGISTHNLDQALAAERDGADYIGVGPVFPTDTKPGRAAVTTSYVAEAARHVSIPFVAIGGITLDNVDLVLAAGAKRICAVSAIVGSDDPASVCRSFLRRIEAAGGKAEIANKKSLTVNGRQELTSARTVEELVQQLGQQNKKLIIELNGVIVQRAQWTATELQDGASIEMVHFVGGG</sequence>
<dbReference type="SUPFAM" id="SSF54285">
    <property type="entry name" value="MoaD/ThiS"/>
    <property type="match status" value="1"/>
</dbReference>
<reference evidence="13 14" key="1">
    <citation type="submission" date="2018-07" db="EMBL/GenBank/DDBJ databases">
        <title>Genomic Encyclopedia of Type Strains, Phase III (KMG-III): the genomes of soil and plant-associated and newly described type strains.</title>
        <authorList>
            <person name="Whitman W."/>
        </authorList>
    </citation>
    <scope>NUCLEOTIDE SEQUENCE [LARGE SCALE GENOMIC DNA]</scope>
    <source>
        <strain evidence="13 14">CECT 7506</strain>
    </source>
</reference>
<dbReference type="InterPro" id="IPR022998">
    <property type="entry name" value="ThiamineP_synth_TenI"/>
</dbReference>
<dbReference type="OrthoDB" id="9812206at2"/>
<feature type="binding site" evidence="9">
    <location>
        <position position="93"/>
    </location>
    <ligand>
        <name>Mg(2+)</name>
        <dbReference type="ChEBI" id="CHEBI:18420"/>
    </ligand>
</feature>
<evidence type="ECO:0000256" key="6">
    <source>
        <dbReference type="ARBA" id="ARBA00047334"/>
    </source>
</evidence>
<dbReference type="Pfam" id="PF02581">
    <property type="entry name" value="TMP-TENI"/>
    <property type="match status" value="1"/>
</dbReference>
<dbReference type="HAMAP" id="MF_00097">
    <property type="entry name" value="TMP_synthase"/>
    <property type="match status" value="1"/>
</dbReference>
<feature type="binding site" evidence="9">
    <location>
        <position position="112"/>
    </location>
    <ligand>
        <name>4-amino-2-methyl-5-(diphosphooxymethyl)pyrimidine</name>
        <dbReference type="ChEBI" id="CHEBI:57841"/>
    </ligand>
</feature>
<dbReference type="EMBL" id="QPJD01000013">
    <property type="protein sequence ID" value="RCW43386.1"/>
    <property type="molecule type" value="Genomic_DNA"/>
</dbReference>
<feature type="binding site" evidence="9">
    <location>
        <position position="168"/>
    </location>
    <ligand>
        <name>2-[(2R,5Z)-2-carboxy-4-methylthiazol-5(2H)-ylidene]ethyl phosphate</name>
        <dbReference type="ChEBI" id="CHEBI:62899"/>
    </ligand>
</feature>
<dbReference type="EC" id="2.5.1.3" evidence="9"/>
<dbReference type="NCBIfam" id="TIGR00693">
    <property type="entry name" value="thiE"/>
    <property type="match status" value="1"/>
</dbReference>
<dbReference type="GO" id="GO:0004789">
    <property type="term" value="F:thiamine-phosphate diphosphorylase activity"/>
    <property type="evidence" value="ECO:0007669"/>
    <property type="project" value="UniProtKB-UniRule"/>
</dbReference>
<evidence type="ECO:0000313" key="14">
    <source>
        <dbReference type="Proteomes" id="UP000252415"/>
    </source>
</evidence>
<dbReference type="Pfam" id="PF02597">
    <property type="entry name" value="ThiS"/>
    <property type="match status" value="1"/>
</dbReference>
<dbReference type="InterPro" id="IPR016155">
    <property type="entry name" value="Mopterin_synth/thiamin_S_b"/>
</dbReference>
<dbReference type="PANTHER" id="PTHR20857">
    <property type="entry name" value="THIAMINE-PHOSPHATE PYROPHOSPHORYLASE"/>
    <property type="match status" value="1"/>
</dbReference>
<evidence type="ECO:0000256" key="4">
    <source>
        <dbReference type="ARBA" id="ARBA00022842"/>
    </source>
</evidence>
<keyword evidence="5 9" id="KW-0784">Thiamine biosynthesis</keyword>
<dbReference type="SUPFAM" id="SSF51391">
    <property type="entry name" value="Thiamin phosphate synthase"/>
    <property type="match status" value="1"/>
</dbReference>
<feature type="binding site" evidence="9">
    <location>
        <position position="74"/>
    </location>
    <ligand>
        <name>Mg(2+)</name>
        <dbReference type="ChEBI" id="CHEBI:18420"/>
    </ligand>
</feature>
<dbReference type="NCBIfam" id="TIGR01683">
    <property type="entry name" value="thiS"/>
    <property type="match status" value="1"/>
</dbReference>
<dbReference type="InterPro" id="IPR034291">
    <property type="entry name" value="TMP_synthase"/>
</dbReference>
<evidence type="ECO:0000256" key="1">
    <source>
        <dbReference type="ARBA" id="ARBA00005165"/>
    </source>
</evidence>
<dbReference type="GO" id="GO:0005737">
    <property type="term" value="C:cytoplasm"/>
    <property type="evidence" value="ECO:0007669"/>
    <property type="project" value="TreeGrafter"/>
</dbReference>
<name>A0A368VTS5_9BACL</name>
<dbReference type="UniPathway" id="UPA00060">
    <property type="reaction ID" value="UER00141"/>
</dbReference>
<comment type="catalytic activity">
    <reaction evidence="7 9 10">
        <text>2-(2-carboxy-4-methylthiazol-5-yl)ethyl phosphate + 4-amino-2-methyl-5-(diphosphooxymethyl)pyrimidine + 2 H(+) = thiamine phosphate + CO2 + diphosphate</text>
        <dbReference type="Rhea" id="RHEA:47848"/>
        <dbReference type="ChEBI" id="CHEBI:15378"/>
        <dbReference type="ChEBI" id="CHEBI:16526"/>
        <dbReference type="ChEBI" id="CHEBI:33019"/>
        <dbReference type="ChEBI" id="CHEBI:37575"/>
        <dbReference type="ChEBI" id="CHEBI:57841"/>
        <dbReference type="ChEBI" id="CHEBI:62890"/>
        <dbReference type="EC" id="2.5.1.3"/>
    </reaction>
</comment>
<dbReference type="InterPro" id="IPR012675">
    <property type="entry name" value="Beta-grasp_dom_sf"/>
</dbReference>
<dbReference type="CDD" id="cd00564">
    <property type="entry name" value="TMP_TenI"/>
    <property type="match status" value="1"/>
</dbReference>
<keyword evidence="4 9" id="KW-0460">Magnesium</keyword>
<keyword evidence="3 9" id="KW-0479">Metal-binding</keyword>
<dbReference type="Gene3D" id="3.20.20.70">
    <property type="entry name" value="Aldolase class I"/>
    <property type="match status" value="1"/>
</dbReference>
<dbReference type="InterPro" id="IPR010035">
    <property type="entry name" value="Thi_S"/>
</dbReference>
<proteinExistence type="inferred from homology"/>
<gene>
    <name evidence="9" type="primary">thiE</name>
    <name evidence="13" type="ORF">DFP97_11358</name>
</gene>
<comment type="caution">
    <text evidence="13">The sequence shown here is derived from an EMBL/GenBank/DDBJ whole genome shotgun (WGS) entry which is preliminary data.</text>
</comment>
<feature type="binding site" evidence="9">
    <location>
        <begin position="41"/>
        <end position="45"/>
    </location>
    <ligand>
        <name>4-amino-2-methyl-5-(diphosphooxymethyl)pyrimidine</name>
        <dbReference type="ChEBI" id="CHEBI:57841"/>
    </ligand>
</feature>
<dbReference type="InterPro" id="IPR013785">
    <property type="entry name" value="Aldolase_TIM"/>
</dbReference>
<dbReference type="GO" id="GO:0000287">
    <property type="term" value="F:magnesium ion binding"/>
    <property type="evidence" value="ECO:0007669"/>
    <property type="project" value="UniProtKB-UniRule"/>
</dbReference>
<feature type="binding site" evidence="9">
    <location>
        <begin position="138"/>
        <end position="140"/>
    </location>
    <ligand>
        <name>2-[(2R,5Z)-2-carboxy-4-methylthiazol-5(2H)-ylidene]ethyl phosphate</name>
        <dbReference type="ChEBI" id="CHEBI:62899"/>
    </ligand>
</feature>
<feature type="binding site" evidence="9">
    <location>
        <position position="141"/>
    </location>
    <ligand>
        <name>4-amino-2-methyl-5-(diphosphooxymethyl)pyrimidine</name>
        <dbReference type="ChEBI" id="CHEBI:57841"/>
    </ligand>
</feature>
<comment type="cofactor">
    <cofactor evidence="9">
        <name>Mg(2+)</name>
        <dbReference type="ChEBI" id="CHEBI:18420"/>
    </cofactor>
    <text evidence="9">Binds 1 Mg(2+) ion per subunit.</text>
</comment>
<evidence type="ECO:0000256" key="3">
    <source>
        <dbReference type="ARBA" id="ARBA00022723"/>
    </source>
</evidence>
<dbReference type="PANTHER" id="PTHR20857:SF15">
    <property type="entry name" value="THIAMINE-PHOSPHATE SYNTHASE"/>
    <property type="match status" value="1"/>
</dbReference>
<accession>A0A368VTS5</accession>
<evidence type="ECO:0000313" key="13">
    <source>
        <dbReference type="EMBL" id="RCW43386.1"/>
    </source>
</evidence>
<keyword evidence="14" id="KW-1185">Reference proteome</keyword>
<dbReference type="Gene3D" id="3.10.20.30">
    <property type="match status" value="1"/>
</dbReference>
<evidence type="ECO:0000256" key="7">
    <source>
        <dbReference type="ARBA" id="ARBA00047851"/>
    </source>
</evidence>
<comment type="pathway">
    <text evidence="1 9 11">Cofactor biosynthesis; thiamine diphosphate biosynthesis; thiamine phosphate from 4-amino-2-methyl-5-diphosphomethylpyrimidine and 4-methyl-5-(2-phosphoethyl)-thiazole: step 1/1.</text>
</comment>
<evidence type="ECO:0000259" key="12">
    <source>
        <dbReference type="Pfam" id="PF02581"/>
    </source>
</evidence>